<protein>
    <submittedName>
        <fullName evidence="2">Uncharacterized protein</fullName>
    </submittedName>
</protein>
<keyword evidence="3" id="KW-1185">Reference proteome</keyword>
<evidence type="ECO:0000313" key="3">
    <source>
        <dbReference type="Proteomes" id="UP001202328"/>
    </source>
</evidence>
<organism evidence="2 3">
    <name type="scientific">Papaver atlanticum</name>
    <dbReference type="NCBI Taxonomy" id="357466"/>
    <lineage>
        <taxon>Eukaryota</taxon>
        <taxon>Viridiplantae</taxon>
        <taxon>Streptophyta</taxon>
        <taxon>Embryophyta</taxon>
        <taxon>Tracheophyta</taxon>
        <taxon>Spermatophyta</taxon>
        <taxon>Magnoliopsida</taxon>
        <taxon>Ranunculales</taxon>
        <taxon>Papaveraceae</taxon>
        <taxon>Papaveroideae</taxon>
        <taxon>Papaver</taxon>
    </lineage>
</organism>
<dbReference type="EMBL" id="JAJJMB010008983">
    <property type="protein sequence ID" value="KAI3917565.1"/>
    <property type="molecule type" value="Genomic_DNA"/>
</dbReference>
<dbReference type="AlphaFoldDB" id="A0AAD4SRH0"/>
<feature type="region of interest" description="Disordered" evidence="1">
    <location>
        <begin position="1"/>
        <end position="27"/>
    </location>
</feature>
<sequence>MEKTSNKRRKLVDDDENLNGSADKKEPSMVEEAPYVIVVHGPPKLVVGNSDFKHDLGFVFVLGWEIFVDKVSNKALYEEKS</sequence>
<proteinExistence type="predicted"/>
<name>A0AAD4SRH0_9MAGN</name>
<gene>
    <name evidence="2" type="ORF">MKW98_021327</name>
</gene>
<reference evidence="2" key="1">
    <citation type="submission" date="2022-04" db="EMBL/GenBank/DDBJ databases">
        <title>A functionally conserved STORR gene fusion in Papaver species that diverged 16.8 million years ago.</title>
        <authorList>
            <person name="Catania T."/>
        </authorList>
    </citation>
    <scope>NUCLEOTIDE SEQUENCE</scope>
    <source>
        <strain evidence="2">S-188037</strain>
    </source>
</reference>
<feature type="compositionally biased region" description="Basic residues" evidence="1">
    <location>
        <begin position="1"/>
        <end position="10"/>
    </location>
</feature>
<evidence type="ECO:0000313" key="2">
    <source>
        <dbReference type="EMBL" id="KAI3917565.1"/>
    </source>
</evidence>
<accession>A0AAD4SRH0</accession>
<dbReference type="Proteomes" id="UP001202328">
    <property type="component" value="Unassembled WGS sequence"/>
</dbReference>
<evidence type="ECO:0000256" key="1">
    <source>
        <dbReference type="SAM" id="MobiDB-lite"/>
    </source>
</evidence>
<comment type="caution">
    <text evidence="2">The sequence shown here is derived from an EMBL/GenBank/DDBJ whole genome shotgun (WGS) entry which is preliminary data.</text>
</comment>